<keyword evidence="4" id="KW-0489">Methyltransferase</keyword>
<accession>G5AEF9</accession>
<proteinExistence type="predicted"/>
<evidence type="ECO:0000313" key="12">
    <source>
        <dbReference type="EMBL" id="EGZ06561.1"/>
    </source>
</evidence>
<evidence type="ECO:0000256" key="8">
    <source>
        <dbReference type="ARBA" id="ARBA00023242"/>
    </source>
</evidence>
<evidence type="ECO:0000256" key="9">
    <source>
        <dbReference type="ARBA" id="ARBA00029821"/>
    </source>
</evidence>
<keyword evidence="6" id="KW-0949">S-adenosyl-L-methionine</keyword>
<organism evidence="12 13">
    <name type="scientific">Phytophthora sojae (strain P6497)</name>
    <name type="common">Soybean stem and root rot agent</name>
    <name type="synonym">Phytophthora megasperma f. sp. glycines</name>
    <dbReference type="NCBI Taxonomy" id="1094619"/>
    <lineage>
        <taxon>Eukaryota</taxon>
        <taxon>Sar</taxon>
        <taxon>Stramenopiles</taxon>
        <taxon>Oomycota</taxon>
        <taxon>Peronosporomycetes</taxon>
        <taxon>Peronosporales</taxon>
        <taxon>Peronosporaceae</taxon>
        <taxon>Phytophthora</taxon>
    </lineage>
</organism>
<feature type="domain" description="DOT1" evidence="11">
    <location>
        <begin position="101"/>
        <end position="233"/>
    </location>
</feature>
<keyword evidence="7" id="KW-0156">Chromatin regulator</keyword>
<dbReference type="GO" id="GO:0005634">
    <property type="term" value="C:nucleus"/>
    <property type="evidence" value="ECO:0007669"/>
    <property type="project" value="UniProtKB-SubCell"/>
</dbReference>
<dbReference type="InterPro" id="IPR030445">
    <property type="entry name" value="H3-K79_meTrfase"/>
</dbReference>
<reference evidence="12 13" key="1">
    <citation type="journal article" date="2006" name="Science">
        <title>Phytophthora genome sequences uncover evolutionary origins and mechanisms of pathogenesis.</title>
        <authorList>
            <person name="Tyler B.M."/>
            <person name="Tripathy S."/>
            <person name="Zhang X."/>
            <person name="Dehal P."/>
            <person name="Jiang R.H."/>
            <person name="Aerts A."/>
            <person name="Arredondo F.D."/>
            <person name="Baxter L."/>
            <person name="Bensasson D."/>
            <person name="Beynon J.L."/>
            <person name="Chapman J."/>
            <person name="Damasceno C.M."/>
            <person name="Dorrance A.E."/>
            <person name="Dou D."/>
            <person name="Dickerman A.W."/>
            <person name="Dubchak I.L."/>
            <person name="Garbelotto M."/>
            <person name="Gijzen M."/>
            <person name="Gordon S.G."/>
            <person name="Govers F."/>
            <person name="Grunwald N.J."/>
            <person name="Huang W."/>
            <person name="Ivors K.L."/>
            <person name="Jones R.W."/>
            <person name="Kamoun S."/>
            <person name="Krampis K."/>
            <person name="Lamour K.H."/>
            <person name="Lee M.K."/>
            <person name="McDonald W.H."/>
            <person name="Medina M."/>
            <person name="Meijer H.J."/>
            <person name="Nordberg E.K."/>
            <person name="Maclean D.J."/>
            <person name="Ospina-Giraldo M.D."/>
            <person name="Morris P.F."/>
            <person name="Phuntumart V."/>
            <person name="Putnam N.H."/>
            <person name="Rash S."/>
            <person name="Rose J.K."/>
            <person name="Sakihama Y."/>
            <person name="Salamov A.A."/>
            <person name="Savidor A."/>
            <person name="Scheuring C.F."/>
            <person name="Smith B.M."/>
            <person name="Sobral B.W."/>
            <person name="Terry A."/>
            <person name="Torto-Alalibo T.A."/>
            <person name="Win J."/>
            <person name="Xu Z."/>
            <person name="Zhang H."/>
            <person name="Grigoriev I.V."/>
            <person name="Rokhsar D.S."/>
            <person name="Boore J.L."/>
        </authorList>
    </citation>
    <scope>NUCLEOTIDE SEQUENCE [LARGE SCALE GENOMIC DNA]</scope>
    <source>
        <strain evidence="12 13">P6497</strain>
    </source>
</reference>
<evidence type="ECO:0000259" key="11">
    <source>
        <dbReference type="Pfam" id="PF08123"/>
    </source>
</evidence>
<dbReference type="AlphaFoldDB" id="G5AEF9"/>
<dbReference type="PANTHER" id="PTHR21451">
    <property type="entry name" value="HISTONE H3 METHYLTRANSFERASE"/>
    <property type="match status" value="1"/>
</dbReference>
<dbReference type="InParanoid" id="G5AEF9"/>
<dbReference type="InterPro" id="IPR025789">
    <property type="entry name" value="DOT1_dom"/>
</dbReference>
<dbReference type="GO" id="GO:0006281">
    <property type="term" value="P:DNA repair"/>
    <property type="evidence" value="ECO:0007669"/>
    <property type="project" value="TreeGrafter"/>
</dbReference>
<evidence type="ECO:0000256" key="3">
    <source>
        <dbReference type="ARBA" id="ARBA00020987"/>
    </source>
</evidence>
<keyword evidence="8" id="KW-0539">Nucleus</keyword>
<keyword evidence="13" id="KW-1185">Reference proteome</keyword>
<evidence type="ECO:0000256" key="10">
    <source>
        <dbReference type="ARBA" id="ARBA00047770"/>
    </source>
</evidence>
<dbReference type="GO" id="GO:0140956">
    <property type="term" value="F:histone H3K79 trimethyltransferase activity"/>
    <property type="evidence" value="ECO:0007669"/>
    <property type="project" value="UniProtKB-EC"/>
</dbReference>
<evidence type="ECO:0000256" key="2">
    <source>
        <dbReference type="ARBA" id="ARBA00012190"/>
    </source>
</evidence>
<evidence type="ECO:0000256" key="5">
    <source>
        <dbReference type="ARBA" id="ARBA00022679"/>
    </source>
</evidence>
<evidence type="ECO:0000256" key="1">
    <source>
        <dbReference type="ARBA" id="ARBA00004123"/>
    </source>
</evidence>
<dbReference type="PANTHER" id="PTHR21451:SF0">
    <property type="entry name" value="HISTONE-LYSINE N-METHYLTRANSFERASE, H3 LYSINE-79 SPECIFIC"/>
    <property type="match status" value="1"/>
</dbReference>
<evidence type="ECO:0000256" key="7">
    <source>
        <dbReference type="ARBA" id="ARBA00022853"/>
    </source>
</evidence>
<dbReference type="SUPFAM" id="SSF53335">
    <property type="entry name" value="S-adenosyl-L-methionine-dependent methyltransferases"/>
    <property type="match status" value="1"/>
</dbReference>
<evidence type="ECO:0000313" key="13">
    <source>
        <dbReference type="Proteomes" id="UP000002640"/>
    </source>
</evidence>
<dbReference type="InterPro" id="IPR029063">
    <property type="entry name" value="SAM-dependent_MTases_sf"/>
</dbReference>
<dbReference type="RefSeq" id="XP_009538458.1">
    <property type="nucleotide sequence ID" value="XM_009540163.1"/>
</dbReference>
<dbReference type="GO" id="GO:0000077">
    <property type="term" value="P:DNA damage checkpoint signaling"/>
    <property type="evidence" value="ECO:0007669"/>
    <property type="project" value="TreeGrafter"/>
</dbReference>
<keyword evidence="5" id="KW-0808">Transferase</keyword>
<dbReference type="KEGG" id="psoj:PHYSODRAFT_353125"/>
<comment type="catalytic activity">
    <reaction evidence="10">
        <text>L-lysyl(79)-[histone H3] + 3 S-adenosyl-L-methionine = N(6),N(6),N(6)-trimethyl-L-lysyl(79)-[histone H3] + 3 S-adenosyl-L-homocysteine + 3 H(+)</text>
        <dbReference type="Rhea" id="RHEA:60328"/>
        <dbReference type="Rhea" id="RHEA-COMP:15549"/>
        <dbReference type="Rhea" id="RHEA-COMP:15552"/>
        <dbReference type="ChEBI" id="CHEBI:15378"/>
        <dbReference type="ChEBI" id="CHEBI:29969"/>
        <dbReference type="ChEBI" id="CHEBI:57856"/>
        <dbReference type="ChEBI" id="CHEBI:59789"/>
        <dbReference type="ChEBI" id="CHEBI:61961"/>
        <dbReference type="EC" id="2.1.1.360"/>
    </reaction>
</comment>
<dbReference type="OMA" id="TWGRDIS"/>
<protein>
    <recommendedName>
        <fullName evidence="3">Histone-lysine N-methyltransferase, H3 lysine-79 specific</fullName>
        <ecNumber evidence="2">2.1.1.360</ecNumber>
    </recommendedName>
    <alternativeName>
        <fullName evidence="9">Histone H3-K79 methyltransferase</fullName>
    </alternativeName>
</protein>
<dbReference type="Proteomes" id="UP000002640">
    <property type="component" value="Unassembled WGS sequence"/>
</dbReference>
<gene>
    <name evidence="12" type="ORF">PHYSODRAFT_353125</name>
</gene>
<evidence type="ECO:0000256" key="4">
    <source>
        <dbReference type="ARBA" id="ARBA00022603"/>
    </source>
</evidence>
<evidence type="ECO:0000256" key="6">
    <source>
        <dbReference type="ARBA" id="ARBA00022691"/>
    </source>
</evidence>
<dbReference type="Gene3D" id="3.40.50.150">
    <property type="entry name" value="Vaccinia Virus protein VP39"/>
    <property type="match status" value="1"/>
</dbReference>
<comment type="subcellular location">
    <subcellularLocation>
        <location evidence="1">Nucleus</location>
    </subcellularLocation>
</comment>
<dbReference type="GO" id="GO:0032259">
    <property type="term" value="P:methylation"/>
    <property type="evidence" value="ECO:0007669"/>
    <property type="project" value="UniProtKB-KW"/>
</dbReference>
<sequence length="268" mass="30101">MRTTFSFEDDMELVQLARSYVDRGSRVSWTDIAHRMRRTGHTATALQGRLRTLMRTWGRDISRSPPPASSRNVEQAVTTIFADIPREVIMNDQSKPHRNAGEVMPEGISALLAEVGPLDGRDLFLDIGAGIGNVVAQVALGTTVYQAIGIELREDIHSLGAEMILRERTSLFRNDVAAVPIAYTPPFADSTVVYWNNVLFDTPVIEHVKDQLCGMTMIRFLVSCLNMCPRHREFCQSSFCASFTLHKQLGLPCSWKAELQQVFIYKPK</sequence>
<name>G5AEF9_PHYSP</name>
<dbReference type="EMBL" id="JH159164">
    <property type="protein sequence ID" value="EGZ06561.1"/>
    <property type="molecule type" value="Genomic_DNA"/>
</dbReference>
<dbReference type="SMR" id="G5AEF9"/>
<dbReference type="EC" id="2.1.1.360" evidence="2"/>
<dbReference type="Pfam" id="PF08123">
    <property type="entry name" value="DOT1"/>
    <property type="match status" value="1"/>
</dbReference>
<dbReference type="GeneID" id="20649327"/>